<sequence length="207" mass="23119">MAKKNRNHQKKPRWKLLHQYYSYTGFYSFIGRSLMKATVPIVLFVAIILGVHFFVIDINDILIYITENFPPIGVFGVFFASESILGLIPPEIFIAWSGKSSYPWLFLSILALLSYLGGVISYFVGRGVASIPSVFVFLEIKMAKHIKNMRKWGGLLIIAGAMLPLPFSISSIAAGIIKFPFGSFLLFGLLRLLRFAIYGLIIFGAVG</sequence>
<feature type="transmembrane region" description="Helical" evidence="1">
    <location>
        <begin position="152"/>
        <end position="177"/>
    </location>
</feature>
<comment type="caution">
    <text evidence="2">The sequence shown here is derived from an EMBL/GenBank/DDBJ whole genome shotgun (WGS) entry which is preliminary data.</text>
</comment>
<name>A0A967AIP4_9FLAO</name>
<keyword evidence="1" id="KW-1133">Transmembrane helix</keyword>
<feature type="transmembrane region" description="Helical" evidence="1">
    <location>
        <begin position="183"/>
        <end position="206"/>
    </location>
</feature>
<proteinExistence type="predicted"/>
<feature type="transmembrane region" description="Helical" evidence="1">
    <location>
        <begin position="72"/>
        <end position="96"/>
    </location>
</feature>
<dbReference type="EMBL" id="JAANAS010000050">
    <property type="protein sequence ID" value="NGZ90045.1"/>
    <property type="molecule type" value="Genomic_DNA"/>
</dbReference>
<dbReference type="AlphaFoldDB" id="A0A967AIP4"/>
<organism evidence="2 3">
    <name type="scientific">Psychroflexus maritimus</name>
    <dbReference type="NCBI Taxonomy" id="2714865"/>
    <lineage>
        <taxon>Bacteria</taxon>
        <taxon>Pseudomonadati</taxon>
        <taxon>Bacteroidota</taxon>
        <taxon>Flavobacteriia</taxon>
        <taxon>Flavobacteriales</taxon>
        <taxon>Flavobacteriaceae</taxon>
        <taxon>Psychroflexus</taxon>
    </lineage>
</organism>
<evidence type="ECO:0000313" key="3">
    <source>
        <dbReference type="Proteomes" id="UP000643701"/>
    </source>
</evidence>
<reference evidence="2" key="1">
    <citation type="submission" date="2020-03" db="EMBL/GenBank/DDBJ databases">
        <title>Psychroflexus Maritimus sp. nov., isolate from marine sediment.</title>
        <authorList>
            <person name="Zhong Y.-L."/>
        </authorList>
    </citation>
    <scope>NUCLEOTIDE SEQUENCE</scope>
    <source>
        <strain evidence="2">C1</strain>
    </source>
</reference>
<accession>A0A967AIP4</accession>
<gene>
    <name evidence="2" type="ORF">G7034_07260</name>
</gene>
<feature type="transmembrane region" description="Helical" evidence="1">
    <location>
        <begin position="41"/>
        <end position="65"/>
    </location>
</feature>
<keyword evidence="3" id="KW-1185">Reference proteome</keyword>
<protein>
    <submittedName>
        <fullName evidence="2">Short-chain dehydrogenase</fullName>
    </submittedName>
</protein>
<dbReference type="Proteomes" id="UP000643701">
    <property type="component" value="Unassembled WGS sequence"/>
</dbReference>
<keyword evidence="1" id="KW-0472">Membrane</keyword>
<dbReference type="RefSeq" id="WP_166400295.1">
    <property type="nucleotide sequence ID" value="NZ_JAANAS010000050.1"/>
</dbReference>
<keyword evidence="1" id="KW-0812">Transmembrane</keyword>
<evidence type="ECO:0000313" key="2">
    <source>
        <dbReference type="EMBL" id="NGZ90045.1"/>
    </source>
</evidence>
<evidence type="ECO:0000256" key="1">
    <source>
        <dbReference type="SAM" id="Phobius"/>
    </source>
</evidence>
<feature type="transmembrane region" description="Helical" evidence="1">
    <location>
        <begin position="102"/>
        <end position="124"/>
    </location>
</feature>